<dbReference type="AlphaFoldDB" id="M0DU67"/>
<evidence type="ECO:0000313" key="2">
    <source>
        <dbReference type="Proteomes" id="UP000011514"/>
    </source>
</evidence>
<reference evidence="1 2" key="1">
    <citation type="journal article" date="2014" name="PLoS Genet.">
        <title>Phylogenetically driven sequencing of extremely halophilic archaea reveals strategies for static and dynamic osmo-response.</title>
        <authorList>
            <person name="Becker E.A."/>
            <person name="Seitzer P.M."/>
            <person name="Tritt A."/>
            <person name="Larsen D."/>
            <person name="Krusor M."/>
            <person name="Yao A.I."/>
            <person name="Wu D."/>
            <person name="Madern D."/>
            <person name="Eisen J.A."/>
            <person name="Darling A.E."/>
            <person name="Facciotti M.T."/>
        </authorList>
    </citation>
    <scope>NUCLEOTIDE SEQUENCE [LARGE SCALE GENOMIC DNA]</scope>
    <source>
        <strain evidence="1 2">DSM 1137</strain>
    </source>
</reference>
<sequence>MNFLHSLCFGRVLLLEVGVIDHAKIAGFSIDCCCRVSDVGEGRECAFLPIVLFSIGRRVGEDDQVLFVIGVRSFDKPDTKTVFRLI</sequence>
<dbReference type="EMBL" id="AOJE01000057">
    <property type="protein sequence ID" value="ELZ38247.1"/>
    <property type="molecule type" value="Genomic_DNA"/>
</dbReference>
<accession>M0DU67</accession>
<keyword evidence="2" id="KW-1185">Reference proteome</keyword>
<protein>
    <submittedName>
        <fullName evidence="1">Uncharacterized protein</fullName>
    </submittedName>
</protein>
<proteinExistence type="predicted"/>
<name>M0DU67_9EURY</name>
<gene>
    <name evidence="1" type="ORF">C471_09815</name>
</gene>
<dbReference type="Proteomes" id="UP000011514">
    <property type="component" value="Unassembled WGS sequence"/>
</dbReference>
<organism evidence="1 2">
    <name type="scientific">Halorubrum saccharovorum DSM 1137</name>
    <dbReference type="NCBI Taxonomy" id="1227484"/>
    <lineage>
        <taxon>Archaea</taxon>
        <taxon>Methanobacteriati</taxon>
        <taxon>Methanobacteriota</taxon>
        <taxon>Stenosarchaea group</taxon>
        <taxon>Halobacteria</taxon>
        <taxon>Halobacteriales</taxon>
        <taxon>Haloferacaceae</taxon>
        <taxon>Halorubrum</taxon>
    </lineage>
</organism>
<evidence type="ECO:0000313" key="1">
    <source>
        <dbReference type="EMBL" id="ELZ38247.1"/>
    </source>
</evidence>
<comment type="caution">
    <text evidence="1">The sequence shown here is derived from an EMBL/GenBank/DDBJ whole genome shotgun (WGS) entry which is preliminary data.</text>
</comment>